<dbReference type="PANTHER" id="PTHR33164:SF99">
    <property type="entry name" value="MARR FAMILY REGULATORY PROTEIN"/>
    <property type="match status" value="1"/>
</dbReference>
<protein>
    <submittedName>
        <fullName evidence="2">MarR family winged helix-turn-helix transcriptional regulator</fullName>
    </submittedName>
</protein>
<dbReference type="InterPro" id="IPR039422">
    <property type="entry name" value="MarR/SlyA-like"/>
</dbReference>
<reference evidence="2 3" key="1">
    <citation type="submission" date="2023-12" db="EMBL/GenBank/DDBJ databases">
        <title>Sinomonas terricola sp. nov, isolated from litchi orchard soil in Guangdong, PR China.</title>
        <authorList>
            <person name="Jiaxin W."/>
            <person name="Yang Z."/>
            <person name="Honghui Z."/>
        </authorList>
    </citation>
    <scope>NUCLEOTIDE SEQUENCE [LARGE SCALE GENOMIC DNA]</scope>
    <source>
        <strain evidence="2 3">JGH33</strain>
    </source>
</reference>
<keyword evidence="3" id="KW-1185">Reference proteome</keyword>
<sequence>MPLEETGRWMPAWLALVRTHSRLWDRVETEMRRDSGLTMARYDVLMHLDLAGGRLGLTDLAGAVFLSPSGLSKLLDRMEASGLIERQPDPDDARSAFASITARGRTLVREARQSHHDFLQGTFGDVLSARDLADLTRIMGRLDAQAHRS</sequence>
<name>A0ABU5TB26_9MICC</name>
<evidence type="ECO:0000313" key="3">
    <source>
        <dbReference type="Proteomes" id="UP001304769"/>
    </source>
</evidence>
<dbReference type="RefSeq" id="WP_323280540.1">
    <property type="nucleotide sequence ID" value="NZ_JAYGGQ010000016.1"/>
</dbReference>
<dbReference type="Pfam" id="PF12802">
    <property type="entry name" value="MarR_2"/>
    <property type="match status" value="1"/>
</dbReference>
<evidence type="ECO:0000313" key="2">
    <source>
        <dbReference type="EMBL" id="MEA5456641.1"/>
    </source>
</evidence>
<evidence type="ECO:0000259" key="1">
    <source>
        <dbReference type="PROSITE" id="PS50995"/>
    </source>
</evidence>
<dbReference type="EMBL" id="JAYGGQ010000016">
    <property type="protein sequence ID" value="MEA5456641.1"/>
    <property type="molecule type" value="Genomic_DNA"/>
</dbReference>
<comment type="caution">
    <text evidence="2">The sequence shown here is derived from an EMBL/GenBank/DDBJ whole genome shotgun (WGS) entry which is preliminary data.</text>
</comment>
<feature type="domain" description="HTH marR-type" evidence="1">
    <location>
        <begin position="1"/>
        <end position="144"/>
    </location>
</feature>
<dbReference type="SMART" id="SM00347">
    <property type="entry name" value="HTH_MARR"/>
    <property type="match status" value="1"/>
</dbReference>
<dbReference type="InterPro" id="IPR036390">
    <property type="entry name" value="WH_DNA-bd_sf"/>
</dbReference>
<dbReference type="InterPro" id="IPR036388">
    <property type="entry name" value="WH-like_DNA-bd_sf"/>
</dbReference>
<dbReference type="Proteomes" id="UP001304769">
    <property type="component" value="Unassembled WGS sequence"/>
</dbReference>
<dbReference type="Gene3D" id="1.10.10.10">
    <property type="entry name" value="Winged helix-like DNA-binding domain superfamily/Winged helix DNA-binding domain"/>
    <property type="match status" value="1"/>
</dbReference>
<organism evidence="2 3">
    <name type="scientific">Sinomonas terricola</name>
    <dbReference type="NCBI Taxonomy" id="3110330"/>
    <lineage>
        <taxon>Bacteria</taxon>
        <taxon>Bacillati</taxon>
        <taxon>Actinomycetota</taxon>
        <taxon>Actinomycetes</taxon>
        <taxon>Micrococcales</taxon>
        <taxon>Micrococcaceae</taxon>
        <taxon>Sinomonas</taxon>
    </lineage>
</organism>
<dbReference type="SUPFAM" id="SSF46785">
    <property type="entry name" value="Winged helix' DNA-binding domain"/>
    <property type="match status" value="1"/>
</dbReference>
<dbReference type="PANTHER" id="PTHR33164">
    <property type="entry name" value="TRANSCRIPTIONAL REGULATOR, MARR FAMILY"/>
    <property type="match status" value="1"/>
</dbReference>
<dbReference type="InterPro" id="IPR000835">
    <property type="entry name" value="HTH_MarR-typ"/>
</dbReference>
<dbReference type="PROSITE" id="PS50995">
    <property type="entry name" value="HTH_MARR_2"/>
    <property type="match status" value="1"/>
</dbReference>
<gene>
    <name evidence="2" type="ORF">SPF06_18105</name>
</gene>
<proteinExistence type="predicted"/>
<accession>A0ABU5TB26</accession>